<comment type="caution">
    <text evidence="1">The sequence shown here is derived from an EMBL/GenBank/DDBJ whole genome shotgun (WGS) entry which is preliminary data.</text>
</comment>
<dbReference type="Proteomes" id="UP001140011">
    <property type="component" value="Unassembled WGS sequence"/>
</dbReference>
<dbReference type="EMBL" id="JANBUH010000235">
    <property type="protein sequence ID" value="KAJ2752922.1"/>
    <property type="molecule type" value="Genomic_DNA"/>
</dbReference>
<protein>
    <submittedName>
        <fullName evidence="1">Uncharacterized protein</fullName>
    </submittedName>
</protein>
<name>A0A9W8GU62_9FUNG</name>
<sequence>MSAATETVRPSLADIGMQTDDVFIRSGTLTVDPCTCPDPPQTRDIAAVSEHCHSTEDSYNAEHSYDGKGPYSAYPVTVDCGDGDDGYCISSTERKWFDRARLEYSFDILERLSDSQLETLYSAYHALRDWHSGLPLDDDQHMALLRVCLIADKYRSRGELATPTTLLTSMAFRHTDKDDILGTIPRLVVEYYSEQ</sequence>
<dbReference type="OrthoDB" id="5555899at2759"/>
<dbReference type="AlphaFoldDB" id="A0A9W8GU62"/>
<evidence type="ECO:0000313" key="2">
    <source>
        <dbReference type="Proteomes" id="UP001140011"/>
    </source>
</evidence>
<evidence type="ECO:0000313" key="1">
    <source>
        <dbReference type="EMBL" id="KAJ2752922.1"/>
    </source>
</evidence>
<gene>
    <name evidence="1" type="ORF">GGI19_003496</name>
</gene>
<proteinExistence type="predicted"/>
<organism evidence="1 2">
    <name type="scientific">Coemansia pectinata</name>
    <dbReference type="NCBI Taxonomy" id="1052879"/>
    <lineage>
        <taxon>Eukaryota</taxon>
        <taxon>Fungi</taxon>
        <taxon>Fungi incertae sedis</taxon>
        <taxon>Zoopagomycota</taxon>
        <taxon>Kickxellomycotina</taxon>
        <taxon>Kickxellomycetes</taxon>
        <taxon>Kickxellales</taxon>
        <taxon>Kickxellaceae</taxon>
        <taxon>Coemansia</taxon>
    </lineage>
</organism>
<accession>A0A9W8GU62</accession>
<keyword evidence="2" id="KW-1185">Reference proteome</keyword>
<reference evidence="1" key="1">
    <citation type="submission" date="2022-07" db="EMBL/GenBank/DDBJ databases">
        <title>Phylogenomic reconstructions and comparative analyses of Kickxellomycotina fungi.</title>
        <authorList>
            <person name="Reynolds N.K."/>
            <person name="Stajich J.E."/>
            <person name="Barry K."/>
            <person name="Grigoriev I.V."/>
            <person name="Crous P."/>
            <person name="Smith M.E."/>
        </authorList>
    </citation>
    <scope>NUCLEOTIDE SEQUENCE</scope>
    <source>
        <strain evidence="1">BCRC 34297</strain>
    </source>
</reference>